<dbReference type="Proteomes" id="UP001157502">
    <property type="component" value="Chromosome 23"/>
</dbReference>
<dbReference type="EMBL" id="CM055750">
    <property type="protein sequence ID" value="KAJ7994282.1"/>
    <property type="molecule type" value="Genomic_DNA"/>
</dbReference>
<name>A0ACC2FSC1_DALPE</name>
<evidence type="ECO:0000313" key="1">
    <source>
        <dbReference type="EMBL" id="KAJ7994282.1"/>
    </source>
</evidence>
<protein>
    <submittedName>
        <fullName evidence="1">Uncharacterized protein</fullName>
    </submittedName>
</protein>
<gene>
    <name evidence="1" type="ORF">DPEC_G00264270</name>
</gene>
<sequence length="352" mass="40200">MDDLDFGFEPYYDYSGNYSNSNSTSTEEETYFKPFKTCFAEVPCVIHLVVNVVICLLGVCGNAVVIWIAGFKMKKTVNTTWYLSLAVSDFIFCACLPINIVYMATGEWIFGLFMCKFTSSVMFLNMFSSIFLLVIISVDRCVSVMFPVWAQNHRSVGKSTFMVVMVWLFSAGISIPAMVFRDVQTHLGKTVCFNKYPDKEFHKTIAATRFIVGFVIPFLVIIFCYSVIILRLRTNRMMSRSSKPLKVMTVLIVTFFICWLPYHVFVVLELNHQNYNLKAIETGLVIGTTVATANSFMNPILYVFMGNDFKQKFKSSMRSKIENAIREEGRTTSRYLSRSSSMEGSRRTSTHI</sequence>
<keyword evidence="2" id="KW-1185">Reference proteome</keyword>
<organism evidence="1 2">
    <name type="scientific">Dallia pectoralis</name>
    <name type="common">Alaska blackfish</name>
    <dbReference type="NCBI Taxonomy" id="75939"/>
    <lineage>
        <taxon>Eukaryota</taxon>
        <taxon>Metazoa</taxon>
        <taxon>Chordata</taxon>
        <taxon>Craniata</taxon>
        <taxon>Vertebrata</taxon>
        <taxon>Euteleostomi</taxon>
        <taxon>Actinopterygii</taxon>
        <taxon>Neopterygii</taxon>
        <taxon>Teleostei</taxon>
        <taxon>Protacanthopterygii</taxon>
        <taxon>Esociformes</taxon>
        <taxon>Umbridae</taxon>
        <taxon>Dallia</taxon>
    </lineage>
</organism>
<comment type="caution">
    <text evidence="1">The sequence shown here is derived from an EMBL/GenBank/DDBJ whole genome shotgun (WGS) entry which is preliminary data.</text>
</comment>
<reference evidence="1" key="1">
    <citation type="submission" date="2021-05" db="EMBL/GenBank/DDBJ databases">
        <authorList>
            <person name="Pan Q."/>
            <person name="Jouanno E."/>
            <person name="Zahm M."/>
            <person name="Klopp C."/>
            <person name="Cabau C."/>
            <person name="Louis A."/>
            <person name="Berthelot C."/>
            <person name="Parey E."/>
            <person name="Roest Crollius H."/>
            <person name="Montfort J."/>
            <person name="Robinson-Rechavi M."/>
            <person name="Bouchez O."/>
            <person name="Lampietro C."/>
            <person name="Lopez Roques C."/>
            <person name="Donnadieu C."/>
            <person name="Postlethwait J."/>
            <person name="Bobe J."/>
            <person name="Dillon D."/>
            <person name="Chandos A."/>
            <person name="von Hippel F."/>
            <person name="Guiguen Y."/>
        </authorList>
    </citation>
    <scope>NUCLEOTIDE SEQUENCE</scope>
    <source>
        <strain evidence="1">YG-Jan2019</strain>
    </source>
</reference>
<proteinExistence type="predicted"/>
<evidence type="ECO:0000313" key="2">
    <source>
        <dbReference type="Proteomes" id="UP001157502"/>
    </source>
</evidence>
<accession>A0ACC2FSC1</accession>